<dbReference type="PROSITE" id="PS50092">
    <property type="entry name" value="TSP1"/>
    <property type="match status" value="2"/>
</dbReference>
<reference evidence="8 9" key="1">
    <citation type="journal article" date="2013" name="Nature">
        <title>Insights into bilaterian evolution from three spiralian genomes.</title>
        <authorList>
            <person name="Simakov O."/>
            <person name="Marletaz F."/>
            <person name="Cho S.J."/>
            <person name="Edsinger-Gonzales E."/>
            <person name="Havlak P."/>
            <person name="Hellsten U."/>
            <person name="Kuo D.H."/>
            <person name="Larsson T."/>
            <person name="Lv J."/>
            <person name="Arendt D."/>
            <person name="Savage R."/>
            <person name="Osoegawa K."/>
            <person name="de Jong P."/>
            <person name="Grimwood J."/>
            <person name="Chapman J.A."/>
            <person name="Shapiro H."/>
            <person name="Aerts A."/>
            <person name="Otillar R.P."/>
            <person name="Terry A.Y."/>
            <person name="Boore J.L."/>
            <person name="Grigoriev I.V."/>
            <person name="Lindberg D.R."/>
            <person name="Seaver E.C."/>
            <person name="Weisblat D.A."/>
            <person name="Putnam N.H."/>
            <person name="Rokhsar D.S."/>
        </authorList>
    </citation>
    <scope>NUCLEOTIDE SEQUENCE [LARGE SCALE GENOMIC DNA]</scope>
</reference>
<dbReference type="GO" id="GO:0005576">
    <property type="term" value="C:extracellular region"/>
    <property type="evidence" value="ECO:0007669"/>
    <property type="project" value="UniProtKB-SubCell"/>
</dbReference>
<dbReference type="CTD" id="20230600"/>
<keyword evidence="2" id="KW-0964">Secreted</keyword>
<evidence type="ECO:0000256" key="6">
    <source>
        <dbReference type="ARBA" id="ARBA00023157"/>
    </source>
</evidence>
<dbReference type="EMBL" id="KB200129">
    <property type="protein sequence ID" value="ESP02963.1"/>
    <property type="molecule type" value="Genomic_DNA"/>
</dbReference>
<dbReference type="GeneID" id="20230600"/>
<evidence type="ECO:0000313" key="9">
    <source>
        <dbReference type="Proteomes" id="UP000030746"/>
    </source>
</evidence>
<dbReference type="SUPFAM" id="SSF82895">
    <property type="entry name" value="TSP-1 type 1 repeat"/>
    <property type="match status" value="2"/>
</dbReference>
<dbReference type="FunFam" id="2.20.100.10:FF:000067">
    <property type="entry name" value="Hemicentin 1"/>
    <property type="match status" value="1"/>
</dbReference>
<evidence type="ECO:0000256" key="7">
    <source>
        <dbReference type="ARBA" id="ARBA00023180"/>
    </source>
</evidence>
<keyword evidence="5" id="KW-0677">Repeat</keyword>
<comment type="subcellular location">
    <subcellularLocation>
        <location evidence="1">Secreted</location>
    </subcellularLocation>
</comment>
<sequence length="117" mass="11974">DGTWGNWTPFSTCSVSCGGGQKSRLRLCDSPPPVYNGQSCSGHAAESIPCNTQSCQVNGGWGSWSGYSSCSITCDGGTRTRTRLCDNPTPSSGGASCPGSSAEVQPCNTLSCLGNII</sequence>
<dbReference type="HOGENOM" id="CLU_047129_1_0_1"/>
<evidence type="ECO:0000256" key="5">
    <source>
        <dbReference type="ARBA" id="ARBA00022737"/>
    </source>
</evidence>
<dbReference type="InterPro" id="IPR000884">
    <property type="entry name" value="TSP1_rpt"/>
</dbReference>
<protein>
    <submittedName>
        <fullName evidence="8">Uncharacterized protein</fullName>
    </submittedName>
</protein>
<dbReference type="Gene3D" id="2.20.100.10">
    <property type="entry name" value="Thrombospondin type-1 (TSP1) repeat"/>
    <property type="match status" value="2"/>
</dbReference>
<name>V4AZ11_LOTGI</name>
<evidence type="ECO:0000256" key="3">
    <source>
        <dbReference type="ARBA" id="ARBA00022536"/>
    </source>
</evidence>
<dbReference type="OMA" id="HRACANP"/>
<evidence type="ECO:0000256" key="4">
    <source>
        <dbReference type="ARBA" id="ARBA00022729"/>
    </source>
</evidence>
<dbReference type="PANTHER" id="PTHR22906:SF21">
    <property type="entry name" value="SEMA DOMAIN-CONTAINING PROTEIN"/>
    <property type="match status" value="1"/>
</dbReference>
<dbReference type="PRINTS" id="PR01705">
    <property type="entry name" value="TSP1REPEAT"/>
</dbReference>
<gene>
    <name evidence="8" type="ORF">LOTGIDRAFT_110577</name>
</gene>
<keyword evidence="6" id="KW-1015">Disulfide bond</keyword>
<dbReference type="RefSeq" id="XP_009046433.1">
    <property type="nucleotide sequence ID" value="XM_009048185.1"/>
</dbReference>
<dbReference type="PANTHER" id="PTHR22906">
    <property type="entry name" value="PROPERDIN"/>
    <property type="match status" value="1"/>
</dbReference>
<dbReference type="InterPro" id="IPR036383">
    <property type="entry name" value="TSP1_rpt_sf"/>
</dbReference>
<keyword evidence="3" id="KW-0245">EGF-like domain</keyword>
<dbReference type="OrthoDB" id="6273859at2759"/>
<dbReference type="Pfam" id="PF00090">
    <property type="entry name" value="TSP_1"/>
    <property type="match status" value="2"/>
</dbReference>
<dbReference type="SMART" id="SM00209">
    <property type="entry name" value="TSP1"/>
    <property type="match status" value="2"/>
</dbReference>
<dbReference type="FunFam" id="2.20.100.10:FF:000001">
    <property type="entry name" value="semaphorin-5A isoform X1"/>
    <property type="match status" value="1"/>
</dbReference>
<dbReference type="KEGG" id="lgi:LOTGIDRAFT_110577"/>
<feature type="non-terminal residue" evidence="8">
    <location>
        <position position="1"/>
    </location>
</feature>
<evidence type="ECO:0000256" key="2">
    <source>
        <dbReference type="ARBA" id="ARBA00022525"/>
    </source>
</evidence>
<accession>V4AZ11</accession>
<keyword evidence="9" id="KW-1185">Reference proteome</keyword>
<proteinExistence type="predicted"/>
<organism evidence="8 9">
    <name type="scientific">Lottia gigantea</name>
    <name type="common">Giant owl limpet</name>
    <dbReference type="NCBI Taxonomy" id="225164"/>
    <lineage>
        <taxon>Eukaryota</taxon>
        <taxon>Metazoa</taxon>
        <taxon>Spiralia</taxon>
        <taxon>Lophotrochozoa</taxon>
        <taxon>Mollusca</taxon>
        <taxon>Gastropoda</taxon>
        <taxon>Patellogastropoda</taxon>
        <taxon>Lottioidea</taxon>
        <taxon>Lottiidae</taxon>
        <taxon>Lottia</taxon>
    </lineage>
</organism>
<keyword evidence="4" id="KW-0732">Signal</keyword>
<dbReference type="InterPro" id="IPR052065">
    <property type="entry name" value="Compl_asym_regulator"/>
</dbReference>
<dbReference type="Proteomes" id="UP000030746">
    <property type="component" value="Unassembled WGS sequence"/>
</dbReference>
<evidence type="ECO:0000313" key="8">
    <source>
        <dbReference type="EMBL" id="ESP02963.1"/>
    </source>
</evidence>
<dbReference type="AlphaFoldDB" id="V4AZ11"/>
<evidence type="ECO:0000256" key="1">
    <source>
        <dbReference type="ARBA" id="ARBA00004613"/>
    </source>
</evidence>
<keyword evidence="7" id="KW-0325">Glycoprotein</keyword>